<reference evidence="5" key="2">
    <citation type="submission" date="2020-11" db="EMBL/GenBank/DDBJ databases">
        <authorList>
            <person name="McCartney M.A."/>
            <person name="Auch B."/>
            <person name="Kono T."/>
            <person name="Mallez S."/>
            <person name="Becker A."/>
            <person name="Gohl D.M."/>
            <person name="Silverstein K.A.T."/>
            <person name="Koren S."/>
            <person name="Bechman K.B."/>
            <person name="Herman A."/>
            <person name="Abrahante J.E."/>
            <person name="Garbe J."/>
        </authorList>
    </citation>
    <scope>NUCLEOTIDE SEQUENCE</scope>
    <source>
        <strain evidence="5">Duluth1</strain>
        <tissue evidence="5">Whole animal</tissue>
    </source>
</reference>
<dbReference type="GO" id="GO:0003941">
    <property type="term" value="F:L-serine ammonia-lyase activity"/>
    <property type="evidence" value="ECO:0007669"/>
    <property type="project" value="TreeGrafter"/>
</dbReference>
<proteinExistence type="inferred from homology"/>
<comment type="similarity">
    <text evidence="2">Belongs to the serine/threonine dehydratase family.</text>
</comment>
<dbReference type="GO" id="GO:0018114">
    <property type="term" value="F:threonine racemase activity"/>
    <property type="evidence" value="ECO:0007669"/>
    <property type="project" value="TreeGrafter"/>
</dbReference>
<dbReference type="PANTHER" id="PTHR43050:SF1">
    <property type="entry name" value="SERINE RACEMASE"/>
    <property type="match status" value="1"/>
</dbReference>
<organism evidence="5 6">
    <name type="scientific">Dreissena polymorpha</name>
    <name type="common">Zebra mussel</name>
    <name type="synonym">Mytilus polymorpha</name>
    <dbReference type="NCBI Taxonomy" id="45954"/>
    <lineage>
        <taxon>Eukaryota</taxon>
        <taxon>Metazoa</taxon>
        <taxon>Spiralia</taxon>
        <taxon>Lophotrochozoa</taxon>
        <taxon>Mollusca</taxon>
        <taxon>Bivalvia</taxon>
        <taxon>Autobranchia</taxon>
        <taxon>Heteroconchia</taxon>
        <taxon>Euheterodonta</taxon>
        <taxon>Imparidentia</taxon>
        <taxon>Neoheterodontei</taxon>
        <taxon>Myida</taxon>
        <taxon>Dreissenoidea</taxon>
        <taxon>Dreissenidae</taxon>
        <taxon>Dreissena</taxon>
    </lineage>
</organism>
<accession>A0A9D4RW19</accession>
<keyword evidence="6" id="KW-1185">Reference proteome</keyword>
<evidence type="ECO:0000313" key="6">
    <source>
        <dbReference type="Proteomes" id="UP000828390"/>
    </source>
</evidence>
<evidence type="ECO:0000259" key="4">
    <source>
        <dbReference type="Pfam" id="PF00291"/>
    </source>
</evidence>
<evidence type="ECO:0000256" key="2">
    <source>
        <dbReference type="ARBA" id="ARBA00010869"/>
    </source>
</evidence>
<dbReference type="GO" id="GO:0070179">
    <property type="term" value="P:D-serine biosynthetic process"/>
    <property type="evidence" value="ECO:0007669"/>
    <property type="project" value="TreeGrafter"/>
</dbReference>
<evidence type="ECO:0000256" key="3">
    <source>
        <dbReference type="ARBA" id="ARBA00022898"/>
    </source>
</evidence>
<comment type="cofactor">
    <cofactor evidence="1">
        <name>pyridoxal 5'-phosphate</name>
        <dbReference type="ChEBI" id="CHEBI:597326"/>
    </cofactor>
</comment>
<sequence>GTIAVEFLEQIPQLDAILVPTSGGGMVAGIAVAAKSIKPDIRVFIVEPNGKDVERSLVAGERLWPNPPRVLDTIADGIRLQQLGHVTWPIIQEVVDKQVFTVNNEQIIDGMKFAFERMKLVVEAASGAGVAAAMSERMHNMDASICHVGVILCGGNTDIEHLPWYT</sequence>
<dbReference type="AlphaFoldDB" id="A0A9D4RW19"/>
<dbReference type="Proteomes" id="UP000828390">
    <property type="component" value="Unassembled WGS sequence"/>
</dbReference>
<evidence type="ECO:0000256" key="1">
    <source>
        <dbReference type="ARBA" id="ARBA00001933"/>
    </source>
</evidence>
<gene>
    <name evidence="5" type="ORF">DPMN_007153</name>
</gene>
<dbReference type="EMBL" id="JAIWYP010000001">
    <property type="protein sequence ID" value="KAH3883199.1"/>
    <property type="molecule type" value="Genomic_DNA"/>
</dbReference>
<dbReference type="GO" id="GO:0030378">
    <property type="term" value="F:serine racemase activity"/>
    <property type="evidence" value="ECO:0007669"/>
    <property type="project" value="TreeGrafter"/>
</dbReference>
<dbReference type="Pfam" id="PF00291">
    <property type="entry name" value="PALP"/>
    <property type="match status" value="1"/>
</dbReference>
<feature type="domain" description="Tryptophan synthase beta chain-like PALP" evidence="4">
    <location>
        <begin position="1"/>
        <end position="141"/>
    </location>
</feature>
<name>A0A9D4RW19_DREPO</name>
<comment type="caution">
    <text evidence="5">The sequence shown here is derived from an EMBL/GenBank/DDBJ whole genome shotgun (WGS) entry which is preliminary data.</text>
</comment>
<dbReference type="SUPFAM" id="SSF53686">
    <property type="entry name" value="Tryptophan synthase beta subunit-like PLP-dependent enzymes"/>
    <property type="match status" value="1"/>
</dbReference>
<keyword evidence="3" id="KW-0663">Pyridoxal phosphate</keyword>
<protein>
    <recommendedName>
        <fullName evidence="4">Tryptophan synthase beta chain-like PALP domain-containing protein</fullName>
    </recommendedName>
</protein>
<dbReference type="GO" id="GO:0000287">
    <property type="term" value="F:magnesium ion binding"/>
    <property type="evidence" value="ECO:0007669"/>
    <property type="project" value="TreeGrafter"/>
</dbReference>
<reference evidence="5" key="1">
    <citation type="journal article" date="2019" name="bioRxiv">
        <title>The Genome of the Zebra Mussel, Dreissena polymorpha: A Resource for Invasive Species Research.</title>
        <authorList>
            <person name="McCartney M.A."/>
            <person name="Auch B."/>
            <person name="Kono T."/>
            <person name="Mallez S."/>
            <person name="Zhang Y."/>
            <person name="Obille A."/>
            <person name="Becker A."/>
            <person name="Abrahante J.E."/>
            <person name="Garbe J."/>
            <person name="Badalamenti J.P."/>
            <person name="Herman A."/>
            <person name="Mangelson H."/>
            <person name="Liachko I."/>
            <person name="Sullivan S."/>
            <person name="Sone E.D."/>
            <person name="Koren S."/>
            <person name="Silverstein K.A.T."/>
            <person name="Beckman K.B."/>
            <person name="Gohl D.M."/>
        </authorList>
    </citation>
    <scope>NUCLEOTIDE SEQUENCE</scope>
    <source>
        <strain evidence="5">Duluth1</strain>
        <tissue evidence="5">Whole animal</tissue>
    </source>
</reference>
<dbReference type="PANTHER" id="PTHR43050">
    <property type="entry name" value="SERINE / THREONINE RACEMASE FAMILY MEMBER"/>
    <property type="match status" value="1"/>
</dbReference>
<feature type="non-terminal residue" evidence="5">
    <location>
        <position position="1"/>
    </location>
</feature>
<evidence type="ECO:0000313" key="5">
    <source>
        <dbReference type="EMBL" id="KAH3883199.1"/>
    </source>
</evidence>
<dbReference type="GO" id="GO:0030170">
    <property type="term" value="F:pyridoxal phosphate binding"/>
    <property type="evidence" value="ECO:0007669"/>
    <property type="project" value="TreeGrafter"/>
</dbReference>
<dbReference type="InterPro" id="IPR036052">
    <property type="entry name" value="TrpB-like_PALP_sf"/>
</dbReference>
<dbReference type="InterPro" id="IPR001926">
    <property type="entry name" value="TrpB-like_PALP"/>
</dbReference>
<dbReference type="GO" id="GO:0005524">
    <property type="term" value="F:ATP binding"/>
    <property type="evidence" value="ECO:0007669"/>
    <property type="project" value="TreeGrafter"/>
</dbReference>
<dbReference type="Gene3D" id="3.40.50.1100">
    <property type="match status" value="1"/>
</dbReference>